<protein>
    <submittedName>
        <fullName evidence="2">CcoQ/FixQ family Cbb3-type cytochrome c oxidase assembly chaperone</fullName>
    </submittedName>
</protein>
<dbReference type="Proteomes" id="UP000469385">
    <property type="component" value="Unassembled WGS sequence"/>
</dbReference>
<dbReference type="AlphaFoldDB" id="A0A6N8IXY5"/>
<keyword evidence="1" id="KW-0472">Membrane</keyword>
<accession>A0A6N8IXY5</accession>
<dbReference type="InterPro" id="IPR008621">
    <property type="entry name" value="Cbb3-typ_cyt_oxidase_comp"/>
</dbReference>
<evidence type="ECO:0000313" key="3">
    <source>
        <dbReference type="Proteomes" id="UP000469385"/>
    </source>
</evidence>
<sequence length="46" mass="5392">MDITTLRIVATLASFATFIGIFGWAWMRRNRDRFEEAARLPFQDAE</sequence>
<organism evidence="2 3">
    <name type="scientific">Ramlibacter pinisoli</name>
    <dbReference type="NCBI Taxonomy" id="2682844"/>
    <lineage>
        <taxon>Bacteria</taxon>
        <taxon>Pseudomonadati</taxon>
        <taxon>Pseudomonadota</taxon>
        <taxon>Betaproteobacteria</taxon>
        <taxon>Burkholderiales</taxon>
        <taxon>Comamonadaceae</taxon>
        <taxon>Ramlibacter</taxon>
    </lineage>
</organism>
<dbReference type="RefSeq" id="WP_157399546.1">
    <property type="nucleotide sequence ID" value="NZ_WSEL01000009.1"/>
</dbReference>
<evidence type="ECO:0000313" key="2">
    <source>
        <dbReference type="EMBL" id="MVQ31502.1"/>
    </source>
</evidence>
<keyword evidence="1" id="KW-1133">Transmembrane helix</keyword>
<gene>
    <name evidence="2" type="ORF">GON04_18740</name>
</gene>
<dbReference type="EMBL" id="WSEL01000009">
    <property type="protein sequence ID" value="MVQ31502.1"/>
    <property type="molecule type" value="Genomic_DNA"/>
</dbReference>
<feature type="transmembrane region" description="Helical" evidence="1">
    <location>
        <begin position="6"/>
        <end position="26"/>
    </location>
</feature>
<keyword evidence="1" id="KW-0812">Transmembrane</keyword>
<evidence type="ECO:0000256" key="1">
    <source>
        <dbReference type="SAM" id="Phobius"/>
    </source>
</evidence>
<dbReference type="Pfam" id="PF05545">
    <property type="entry name" value="FixQ"/>
    <property type="match status" value="1"/>
</dbReference>
<proteinExistence type="predicted"/>
<keyword evidence="3" id="KW-1185">Reference proteome</keyword>
<comment type="caution">
    <text evidence="2">The sequence shown here is derived from an EMBL/GenBank/DDBJ whole genome shotgun (WGS) entry which is preliminary data.</text>
</comment>
<name>A0A6N8IXY5_9BURK</name>
<reference evidence="2 3" key="1">
    <citation type="submission" date="2019-12" db="EMBL/GenBank/DDBJ databases">
        <authorList>
            <person name="Huq M.A."/>
        </authorList>
    </citation>
    <scope>NUCLEOTIDE SEQUENCE [LARGE SCALE GENOMIC DNA]</scope>
    <source>
        <strain evidence="2 3">MAH-25</strain>
    </source>
</reference>